<evidence type="ECO:0000313" key="9">
    <source>
        <dbReference type="EMBL" id="KAA0156678.1"/>
    </source>
</evidence>
<dbReference type="EMBL" id="VLTN01000003">
    <property type="protein sequence ID" value="KAA0156678.1"/>
    <property type="molecule type" value="Genomic_DNA"/>
</dbReference>
<dbReference type="Gene3D" id="3.50.50.60">
    <property type="entry name" value="FAD/NAD(P)-binding domain"/>
    <property type="match status" value="1"/>
</dbReference>
<feature type="domain" description="FAD-binding" evidence="8">
    <location>
        <begin position="331"/>
        <end position="376"/>
    </location>
</feature>
<dbReference type="InterPro" id="IPR036188">
    <property type="entry name" value="FAD/NAD-bd_sf"/>
</dbReference>
<dbReference type="Pfam" id="PF01494">
    <property type="entry name" value="FAD_binding_3"/>
    <property type="match status" value="2"/>
</dbReference>
<comment type="caution">
    <text evidence="9">The sequence shown here is derived from an EMBL/GenBank/DDBJ whole genome shotgun (WGS) entry which is preliminary data.</text>
</comment>
<comment type="cofactor">
    <cofactor evidence="1">
        <name>FAD</name>
        <dbReference type="ChEBI" id="CHEBI:57692"/>
    </cofactor>
</comment>
<feature type="transmembrane region" description="Helical" evidence="7">
    <location>
        <begin position="12"/>
        <end position="29"/>
    </location>
</feature>
<dbReference type="PANTHER" id="PTHR46028">
    <property type="entry name" value="KYNURENINE 3-MONOOXYGENASE"/>
    <property type="match status" value="1"/>
</dbReference>
<evidence type="ECO:0000256" key="5">
    <source>
        <dbReference type="ARBA" id="ARBA00023002"/>
    </source>
</evidence>
<evidence type="ECO:0000256" key="2">
    <source>
        <dbReference type="ARBA" id="ARBA00022630"/>
    </source>
</evidence>
<evidence type="ECO:0000256" key="6">
    <source>
        <dbReference type="ARBA" id="ARBA00023033"/>
    </source>
</evidence>
<dbReference type="Proteomes" id="UP000323011">
    <property type="component" value="Unassembled WGS sequence"/>
</dbReference>
<keyword evidence="3" id="KW-0274">FAD</keyword>
<keyword evidence="2" id="KW-0285">Flavoprotein</keyword>
<evidence type="ECO:0000256" key="7">
    <source>
        <dbReference type="SAM" id="Phobius"/>
    </source>
</evidence>
<evidence type="ECO:0000313" key="10">
    <source>
        <dbReference type="Proteomes" id="UP000323011"/>
    </source>
</evidence>
<organism evidence="9 10">
    <name type="scientific">Cafeteria roenbergensis</name>
    <name type="common">Marine flagellate</name>
    <dbReference type="NCBI Taxonomy" id="33653"/>
    <lineage>
        <taxon>Eukaryota</taxon>
        <taxon>Sar</taxon>
        <taxon>Stramenopiles</taxon>
        <taxon>Bigyra</taxon>
        <taxon>Opalozoa</taxon>
        <taxon>Bicosoecida</taxon>
        <taxon>Cafeteriaceae</taxon>
        <taxon>Cafeteria</taxon>
    </lineage>
</organism>
<evidence type="ECO:0000259" key="8">
    <source>
        <dbReference type="Pfam" id="PF01494"/>
    </source>
</evidence>
<keyword evidence="10" id="KW-1185">Reference proteome</keyword>
<keyword evidence="4" id="KW-0521">NADP</keyword>
<dbReference type="OMA" id="REFMFIA"/>
<dbReference type="GO" id="GO:0005741">
    <property type="term" value="C:mitochondrial outer membrane"/>
    <property type="evidence" value="ECO:0007669"/>
    <property type="project" value="TreeGrafter"/>
</dbReference>
<evidence type="ECO:0000256" key="3">
    <source>
        <dbReference type="ARBA" id="ARBA00022827"/>
    </source>
</evidence>
<keyword evidence="6" id="KW-0503">Monooxygenase</keyword>
<protein>
    <recommendedName>
        <fullName evidence="8">FAD-binding domain-containing protein</fullName>
    </recommendedName>
</protein>
<evidence type="ECO:0000256" key="4">
    <source>
        <dbReference type="ARBA" id="ARBA00022857"/>
    </source>
</evidence>
<reference evidence="9 10" key="1">
    <citation type="submission" date="2019-07" db="EMBL/GenBank/DDBJ databases">
        <title>Genomes of Cafeteria roenbergensis.</title>
        <authorList>
            <person name="Fischer M.G."/>
            <person name="Hackl T."/>
            <person name="Roman M."/>
        </authorList>
    </citation>
    <scope>NUCLEOTIDE SEQUENCE [LARGE SCALE GENOMIC DNA]</scope>
    <source>
        <strain evidence="9 10">BVI</strain>
    </source>
</reference>
<dbReference type="PANTHER" id="PTHR46028:SF2">
    <property type="entry name" value="KYNURENINE 3-MONOOXYGENASE"/>
    <property type="match status" value="1"/>
</dbReference>
<dbReference type="SUPFAM" id="SSF51905">
    <property type="entry name" value="FAD/NAD(P)-binding domain"/>
    <property type="match status" value="1"/>
</dbReference>
<dbReference type="GO" id="GO:0004502">
    <property type="term" value="F:kynurenine 3-monooxygenase activity"/>
    <property type="evidence" value="ECO:0007669"/>
    <property type="project" value="TreeGrafter"/>
</dbReference>
<proteinExistence type="predicted"/>
<keyword evidence="5" id="KW-0560">Oxidoreductase</keyword>
<gene>
    <name evidence="9" type="ORF">FNF29_00789</name>
</gene>
<dbReference type="InterPro" id="IPR002938">
    <property type="entry name" value="FAD-bd"/>
</dbReference>
<dbReference type="GO" id="GO:0071949">
    <property type="term" value="F:FAD binding"/>
    <property type="evidence" value="ECO:0007669"/>
    <property type="project" value="InterPro"/>
</dbReference>
<sequence>MAAAVPDDRRLIVVVGAGLAGAMSALYLGRRQTDGKPAFQVHVFEKRGDFRARELATDKTDAYGVATDSVKRSINLALSCRGEAALAEVGLLDAVKPTLVPMHGRVIHDESGALSFQPYGKPGEHISSVSRERLTTLLVTELEKLPNVRLHFNHKLETARPDGTVVFVESDDDGRDVKGGATTRLHAGLVLGADGAFSRVRAAMLRGSRVNFSRRFIDHSYKEFHIAPGADAASAIARRDDEAGYRLEQPHGLHIWPRHEFMLIALPNPDRTFTCTLFAPNATFEELDSAVKADGPGAVVAFFRANFPDALALIGEENVASQYAENPAGSLVTVRVDPWNRGRMLLIGDAAHAIVPFFGQGMNAAFEDALELNASLDLCNGDLDASIKDFVAKRMPTGNGIADLSLENYEEMRSHTASPLFVVSKQIEGLLHALAPTWWIPRYSMVSFSRIPYDEAKARAHRQEAALSVAEAVVGAALAAGALAAGVALARDAPSGFSGLKAAASSALAAVGIGAPASSE</sequence>
<dbReference type="PRINTS" id="PR00420">
    <property type="entry name" value="RNGMNOXGNASE"/>
</dbReference>
<accession>A0A5A8CV98</accession>
<keyword evidence="7" id="KW-0472">Membrane</keyword>
<evidence type="ECO:0000256" key="1">
    <source>
        <dbReference type="ARBA" id="ARBA00001974"/>
    </source>
</evidence>
<dbReference type="GO" id="GO:0070189">
    <property type="term" value="P:kynurenine metabolic process"/>
    <property type="evidence" value="ECO:0007669"/>
    <property type="project" value="TreeGrafter"/>
</dbReference>
<keyword evidence="7" id="KW-1133">Transmembrane helix</keyword>
<feature type="domain" description="FAD-binding" evidence="8">
    <location>
        <begin position="86"/>
        <end position="204"/>
    </location>
</feature>
<name>A0A5A8CV98_CAFRO</name>
<keyword evidence="7" id="KW-0812">Transmembrane</keyword>
<dbReference type="AlphaFoldDB" id="A0A5A8CV98"/>